<dbReference type="GO" id="GO:0005886">
    <property type="term" value="C:plasma membrane"/>
    <property type="evidence" value="ECO:0007669"/>
    <property type="project" value="UniProtKB-SubCell"/>
</dbReference>
<evidence type="ECO:0000256" key="7">
    <source>
        <dbReference type="ARBA" id="ARBA00023136"/>
    </source>
</evidence>
<dbReference type="GO" id="GO:0016763">
    <property type="term" value="F:pentosyltransferase activity"/>
    <property type="evidence" value="ECO:0007669"/>
    <property type="project" value="TreeGrafter"/>
</dbReference>
<evidence type="ECO:0000256" key="2">
    <source>
        <dbReference type="ARBA" id="ARBA00022475"/>
    </source>
</evidence>
<keyword evidence="5 8" id="KW-0812">Transmembrane</keyword>
<dbReference type="RefSeq" id="WP_157539980.1">
    <property type="nucleotide sequence ID" value="NZ_WQLA01000001.1"/>
</dbReference>
<sequence length="569" mass="65802">MFKTTLSNAQANRYILFFLAGWTLLNTLQAATLGVHPDEAYYWIYSRFLDWGYYDHPPMVALFIRVGDSLIKTELGLRMLTVIASTVSVYILWLIAKRYHTDARWFILLTSGLLAFHIYGFITTPDAPLLLFTILFYYIYLQYLEKNNFVYALMLSIVIVLMLYSKYHGVLVLLLTLVANPKLFTRPSFYCIPVVAALLYLPHILWQVNHNYPSVNYHLFERSSDVYRVSRTFEFIPGQLLIAGPLIGWFLFYYGFSKKPVDAFTRCLMFNSAGIFVFFWFNTIKGNVQPHWTLIGFVPLILLVLIRLSNAPQIPRWLYKLTIANATLVIAFRLILIPGFPAVKKLAFLETYYGYDTWAQQIKRKVGNAYVIMPVGFQSASKYNYYTHSLKSFSYDGSNYRRTQFDLWPIEDSMQNKRAFYTGPIHLNGAETDSIKTNKDTWVGFWVDKVRTYQKVDIKTDSYKITAHPGQVINFKLQISNPYNRRLNFANNANSKVELLACFYQGDDGIFETAESNFNGITITPHQTANYTFATKAPLKKGKYELIFSLRTTPFNGGRNSRAINFIVQ</sequence>
<evidence type="ECO:0000259" key="9">
    <source>
        <dbReference type="Pfam" id="PF13231"/>
    </source>
</evidence>
<feature type="transmembrane region" description="Helical" evidence="8">
    <location>
        <begin position="263"/>
        <end position="282"/>
    </location>
</feature>
<evidence type="ECO:0000313" key="10">
    <source>
        <dbReference type="EMBL" id="MVN90215.1"/>
    </source>
</evidence>
<reference evidence="10 11" key="1">
    <citation type="submission" date="2019-12" db="EMBL/GenBank/DDBJ databases">
        <title>Mucilaginibacter sp. HME9299 genome sequencing and assembly.</title>
        <authorList>
            <person name="Kang H."/>
            <person name="Kim H."/>
            <person name="Joh K."/>
        </authorList>
    </citation>
    <scope>NUCLEOTIDE SEQUENCE [LARGE SCALE GENOMIC DNA]</scope>
    <source>
        <strain evidence="10 11">HME9299</strain>
    </source>
</reference>
<name>A0A6I4I4W9_9SPHI</name>
<feature type="transmembrane region" description="Helical" evidence="8">
    <location>
        <begin position="75"/>
        <end position="95"/>
    </location>
</feature>
<dbReference type="InterPro" id="IPR050297">
    <property type="entry name" value="LipidA_mod_glycosyltrf_83"/>
</dbReference>
<feature type="transmembrane region" description="Helical" evidence="8">
    <location>
        <begin position="318"/>
        <end position="340"/>
    </location>
</feature>
<accession>A0A6I4I4W9</accession>
<gene>
    <name evidence="10" type="ORF">GO816_03665</name>
</gene>
<feature type="transmembrane region" description="Helical" evidence="8">
    <location>
        <begin position="235"/>
        <end position="256"/>
    </location>
</feature>
<protein>
    <recommendedName>
        <fullName evidence="9">Glycosyltransferase RgtA/B/C/D-like domain-containing protein</fullName>
    </recommendedName>
</protein>
<keyword evidence="7 8" id="KW-0472">Membrane</keyword>
<dbReference type="PANTHER" id="PTHR33908">
    <property type="entry name" value="MANNOSYLTRANSFERASE YKCB-RELATED"/>
    <property type="match status" value="1"/>
</dbReference>
<feature type="transmembrane region" description="Helical" evidence="8">
    <location>
        <begin position="189"/>
        <end position="206"/>
    </location>
</feature>
<evidence type="ECO:0000256" key="5">
    <source>
        <dbReference type="ARBA" id="ARBA00022692"/>
    </source>
</evidence>
<keyword evidence="4" id="KW-0808">Transferase</keyword>
<keyword evidence="11" id="KW-1185">Reference proteome</keyword>
<evidence type="ECO:0000256" key="4">
    <source>
        <dbReference type="ARBA" id="ARBA00022679"/>
    </source>
</evidence>
<feature type="transmembrane region" description="Helical" evidence="8">
    <location>
        <begin position="107"/>
        <end position="140"/>
    </location>
</feature>
<dbReference type="Pfam" id="PF13231">
    <property type="entry name" value="PMT_2"/>
    <property type="match status" value="1"/>
</dbReference>
<feature type="transmembrane region" description="Helical" evidence="8">
    <location>
        <begin position="152"/>
        <end position="177"/>
    </location>
</feature>
<evidence type="ECO:0000256" key="8">
    <source>
        <dbReference type="SAM" id="Phobius"/>
    </source>
</evidence>
<dbReference type="AlphaFoldDB" id="A0A6I4I4W9"/>
<evidence type="ECO:0000256" key="3">
    <source>
        <dbReference type="ARBA" id="ARBA00022676"/>
    </source>
</evidence>
<dbReference type="EMBL" id="WQLA01000001">
    <property type="protein sequence ID" value="MVN90215.1"/>
    <property type="molecule type" value="Genomic_DNA"/>
</dbReference>
<evidence type="ECO:0000313" key="11">
    <source>
        <dbReference type="Proteomes" id="UP000434850"/>
    </source>
</evidence>
<feature type="domain" description="Glycosyltransferase RgtA/B/C/D-like" evidence="9">
    <location>
        <begin position="55"/>
        <end position="206"/>
    </location>
</feature>
<organism evidence="10 11">
    <name type="scientific">Mucilaginibacter aquatilis</name>
    <dbReference type="NCBI Taxonomy" id="1517760"/>
    <lineage>
        <taxon>Bacteria</taxon>
        <taxon>Pseudomonadati</taxon>
        <taxon>Bacteroidota</taxon>
        <taxon>Sphingobacteriia</taxon>
        <taxon>Sphingobacteriales</taxon>
        <taxon>Sphingobacteriaceae</taxon>
        <taxon>Mucilaginibacter</taxon>
    </lineage>
</organism>
<keyword evidence="2" id="KW-1003">Cell membrane</keyword>
<dbReference type="Proteomes" id="UP000434850">
    <property type="component" value="Unassembled WGS sequence"/>
</dbReference>
<keyword evidence="6 8" id="KW-1133">Transmembrane helix</keyword>
<keyword evidence="3" id="KW-0328">Glycosyltransferase</keyword>
<feature type="transmembrane region" description="Helical" evidence="8">
    <location>
        <begin position="288"/>
        <end position="306"/>
    </location>
</feature>
<comment type="subcellular location">
    <subcellularLocation>
        <location evidence="1">Cell membrane</location>
        <topology evidence="1">Multi-pass membrane protein</topology>
    </subcellularLocation>
</comment>
<dbReference type="GO" id="GO:0009103">
    <property type="term" value="P:lipopolysaccharide biosynthetic process"/>
    <property type="evidence" value="ECO:0007669"/>
    <property type="project" value="UniProtKB-ARBA"/>
</dbReference>
<proteinExistence type="predicted"/>
<comment type="caution">
    <text evidence="10">The sequence shown here is derived from an EMBL/GenBank/DDBJ whole genome shotgun (WGS) entry which is preliminary data.</text>
</comment>
<dbReference type="OrthoDB" id="9813729at2"/>
<dbReference type="PANTHER" id="PTHR33908:SF11">
    <property type="entry name" value="MEMBRANE PROTEIN"/>
    <property type="match status" value="1"/>
</dbReference>
<evidence type="ECO:0000256" key="1">
    <source>
        <dbReference type="ARBA" id="ARBA00004651"/>
    </source>
</evidence>
<evidence type="ECO:0000256" key="6">
    <source>
        <dbReference type="ARBA" id="ARBA00022989"/>
    </source>
</evidence>
<dbReference type="InterPro" id="IPR038731">
    <property type="entry name" value="RgtA/B/C-like"/>
</dbReference>